<protein>
    <submittedName>
        <fullName evidence="4">Ribosomal protein S18 acetylase RimI-like enzyme</fullName>
    </submittedName>
</protein>
<dbReference type="SUPFAM" id="SSF55729">
    <property type="entry name" value="Acyl-CoA N-acyltransferases (Nat)"/>
    <property type="match status" value="1"/>
</dbReference>
<evidence type="ECO:0000256" key="1">
    <source>
        <dbReference type="ARBA" id="ARBA00022679"/>
    </source>
</evidence>
<evidence type="ECO:0000313" key="5">
    <source>
        <dbReference type="Proteomes" id="UP000295444"/>
    </source>
</evidence>
<accession>A0A4R6RZA3</accession>
<dbReference type="InterPro" id="IPR000182">
    <property type="entry name" value="GNAT_dom"/>
</dbReference>
<evidence type="ECO:0000313" key="4">
    <source>
        <dbReference type="EMBL" id="TDP91927.1"/>
    </source>
</evidence>
<dbReference type="RefSeq" id="WP_133853498.1">
    <property type="nucleotide sequence ID" value="NZ_SNXZ01000008.1"/>
</dbReference>
<dbReference type="OrthoDB" id="149709at2"/>
<name>A0A4R6RZA3_LABRH</name>
<dbReference type="Proteomes" id="UP000295444">
    <property type="component" value="Unassembled WGS sequence"/>
</dbReference>
<dbReference type="EMBL" id="SNXZ01000008">
    <property type="protein sequence ID" value="TDP91927.1"/>
    <property type="molecule type" value="Genomic_DNA"/>
</dbReference>
<dbReference type="PROSITE" id="PS51186">
    <property type="entry name" value="GNAT"/>
    <property type="match status" value="1"/>
</dbReference>
<dbReference type="Gene3D" id="3.40.630.30">
    <property type="match status" value="1"/>
</dbReference>
<reference evidence="4 5" key="1">
    <citation type="submission" date="2019-03" db="EMBL/GenBank/DDBJ databases">
        <title>Genomic Encyclopedia of Type Strains, Phase IV (KMG-IV): sequencing the most valuable type-strain genomes for metagenomic binning, comparative biology and taxonomic classification.</title>
        <authorList>
            <person name="Goeker M."/>
        </authorList>
    </citation>
    <scope>NUCLEOTIDE SEQUENCE [LARGE SCALE GENOMIC DNA]</scope>
    <source>
        <strain evidence="4 5">DSM 45361</strain>
    </source>
</reference>
<proteinExistence type="predicted"/>
<dbReference type="AlphaFoldDB" id="A0A4R6RZA3"/>
<gene>
    <name evidence="4" type="ORF">EV186_108138</name>
</gene>
<evidence type="ECO:0000256" key="2">
    <source>
        <dbReference type="ARBA" id="ARBA00023315"/>
    </source>
</evidence>
<feature type="domain" description="N-acetyltransferase" evidence="3">
    <location>
        <begin position="145"/>
        <end position="307"/>
    </location>
</feature>
<dbReference type="GO" id="GO:0005840">
    <property type="term" value="C:ribosome"/>
    <property type="evidence" value="ECO:0007669"/>
    <property type="project" value="UniProtKB-KW"/>
</dbReference>
<dbReference type="GO" id="GO:0016747">
    <property type="term" value="F:acyltransferase activity, transferring groups other than amino-acyl groups"/>
    <property type="evidence" value="ECO:0007669"/>
    <property type="project" value="InterPro"/>
</dbReference>
<dbReference type="PANTHER" id="PTHR43877">
    <property type="entry name" value="AMINOALKYLPHOSPHONATE N-ACETYLTRANSFERASE-RELATED-RELATED"/>
    <property type="match status" value="1"/>
</dbReference>
<evidence type="ECO:0000259" key="3">
    <source>
        <dbReference type="PROSITE" id="PS51186"/>
    </source>
</evidence>
<keyword evidence="1" id="KW-0808">Transferase</keyword>
<dbReference type="Pfam" id="PF00583">
    <property type="entry name" value="Acetyltransf_1"/>
    <property type="match status" value="1"/>
</dbReference>
<dbReference type="InterPro" id="IPR050832">
    <property type="entry name" value="Bact_Acetyltransf"/>
</dbReference>
<keyword evidence="5" id="KW-1185">Reference proteome</keyword>
<dbReference type="CDD" id="cd04301">
    <property type="entry name" value="NAT_SF"/>
    <property type="match status" value="1"/>
</dbReference>
<keyword evidence="2" id="KW-0012">Acyltransferase</keyword>
<comment type="caution">
    <text evidence="4">The sequence shown here is derived from an EMBL/GenBank/DDBJ whole genome shotgun (WGS) entry which is preliminary data.</text>
</comment>
<keyword evidence="4" id="KW-0689">Ribosomal protein</keyword>
<sequence>MTAEDPLAALTRRFTALDPLLPAAQDPPPGRLLTARLADGTRVRSVVTDTRTDPATAQALWSALRVWELHPVLPDGVASGPALHALIEKWRPLIRTTQEDSSATVTWPSRDVEATRVLLDHGFTPLCVLAVRGAMPIERVEAVDVDVRPATEDDLDDLVRLALAETAYSAQVGGTVVRPNAERIKRETIGTHLGQGDLVLVAERGGEAVGLAECWLNESVPGSWAETRLPHGRWGYVNCLSVAPGARDAGVGRTLMAAAHHELRIKGAERMFLYFNPPNPLSSVFWARQGYRPLWTIWEIRPAAALR</sequence>
<dbReference type="InterPro" id="IPR016181">
    <property type="entry name" value="Acyl_CoA_acyltransferase"/>
</dbReference>
<keyword evidence="4" id="KW-0687">Ribonucleoprotein</keyword>
<organism evidence="4 5">
    <name type="scientific">Labedaea rhizosphaerae</name>
    <dbReference type="NCBI Taxonomy" id="598644"/>
    <lineage>
        <taxon>Bacteria</taxon>
        <taxon>Bacillati</taxon>
        <taxon>Actinomycetota</taxon>
        <taxon>Actinomycetes</taxon>
        <taxon>Pseudonocardiales</taxon>
        <taxon>Pseudonocardiaceae</taxon>
        <taxon>Labedaea</taxon>
    </lineage>
</organism>